<organism evidence="1 2">
    <name type="scientific">Curvularia clavata</name>
    <dbReference type="NCBI Taxonomy" id="95742"/>
    <lineage>
        <taxon>Eukaryota</taxon>
        <taxon>Fungi</taxon>
        <taxon>Dikarya</taxon>
        <taxon>Ascomycota</taxon>
        <taxon>Pezizomycotina</taxon>
        <taxon>Dothideomycetes</taxon>
        <taxon>Pleosporomycetidae</taxon>
        <taxon>Pleosporales</taxon>
        <taxon>Pleosporineae</taxon>
        <taxon>Pleosporaceae</taxon>
        <taxon>Curvularia</taxon>
    </lineage>
</organism>
<dbReference type="VEuPathDB" id="FungiDB:yc1106_05491"/>
<accession>A0A9Q9DSY4</accession>
<sequence>MGTHTFTTRFPTSISDDISTYQHLLSINSPYTIPFHQQILARLQNEPVTELDVQALWAIESPEWIDALLANIVKFDVLSSQPKGGYVHLFIETEMMRYEHGAAKWLVDVYERHKRVVREEKKEKRKARFRKAVGSFVAKRIERLMEGAW</sequence>
<keyword evidence="2" id="KW-1185">Reference proteome</keyword>
<dbReference type="EMBL" id="CP089277">
    <property type="protein sequence ID" value="USP78217.1"/>
    <property type="molecule type" value="Genomic_DNA"/>
</dbReference>
<gene>
    <name evidence="1" type="ORF">yc1106_05491</name>
</gene>
<evidence type="ECO:0000313" key="2">
    <source>
        <dbReference type="Proteomes" id="UP001056012"/>
    </source>
</evidence>
<dbReference type="AlphaFoldDB" id="A0A9Q9DSY4"/>
<protein>
    <submittedName>
        <fullName evidence="1">Uncharacterized protein</fullName>
    </submittedName>
</protein>
<evidence type="ECO:0000313" key="1">
    <source>
        <dbReference type="EMBL" id="USP78217.1"/>
    </source>
</evidence>
<dbReference type="Proteomes" id="UP001056012">
    <property type="component" value="Chromosome 4"/>
</dbReference>
<reference evidence="1" key="1">
    <citation type="submission" date="2021-12" db="EMBL/GenBank/DDBJ databases">
        <title>Curvularia clavata genome.</title>
        <authorList>
            <person name="Cao Y."/>
        </authorList>
    </citation>
    <scope>NUCLEOTIDE SEQUENCE</scope>
    <source>
        <strain evidence="1">Yc1106</strain>
    </source>
</reference>
<dbReference type="OrthoDB" id="3766216at2759"/>
<name>A0A9Q9DSY4_CURCL</name>
<proteinExistence type="predicted"/>